<protein>
    <recommendedName>
        <fullName evidence="4">Knottin scorpion toxin-like domain-containing protein</fullName>
    </recommendedName>
</protein>
<reference evidence="2 3" key="1">
    <citation type="submission" date="2016-09" db="EMBL/GenBank/DDBJ databases">
        <title>The draft genome of Dichanthelium oligosanthes: A C3 panicoid grass species.</title>
        <authorList>
            <person name="Studer A.J."/>
            <person name="Schnable J.C."/>
            <person name="Brutnell T.P."/>
        </authorList>
    </citation>
    <scope>NUCLEOTIDE SEQUENCE [LARGE SCALE GENOMIC DNA]</scope>
    <source>
        <strain evidence="3">cv. Kellogg 1175</strain>
        <tissue evidence="2">Leaf</tissue>
    </source>
</reference>
<evidence type="ECO:0000313" key="3">
    <source>
        <dbReference type="Proteomes" id="UP000095767"/>
    </source>
</evidence>
<feature type="signal peptide" evidence="1">
    <location>
        <begin position="1"/>
        <end position="23"/>
    </location>
</feature>
<keyword evidence="3" id="KW-1185">Reference proteome</keyword>
<comment type="caution">
    <text evidence="2">The sequence shown here is derived from an EMBL/GenBank/DDBJ whole genome shotgun (WGS) entry which is preliminary data.</text>
</comment>
<dbReference type="Proteomes" id="UP000095767">
    <property type="component" value="Unassembled WGS sequence"/>
</dbReference>
<keyword evidence="1" id="KW-0732">Signal</keyword>
<proteinExistence type="predicted"/>
<gene>
    <name evidence="2" type="ORF">BAE44_0021110</name>
</gene>
<accession>A0A1E5UYD1</accession>
<feature type="chain" id="PRO_5009187520" description="Knottin scorpion toxin-like domain-containing protein" evidence="1">
    <location>
        <begin position="24"/>
        <end position="78"/>
    </location>
</feature>
<evidence type="ECO:0008006" key="4">
    <source>
        <dbReference type="Google" id="ProtNLM"/>
    </source>
</evidence>
<dbReference type="AlphaFoldDB" id="A0A1E5UYD1"/>
<organism evidence="2 3">
    <name type="scientific">Dichanthelium oligosanthes</name>
    <dbReference type="NCBI Taxonomy" id="888268"/>
    <lineage>
        <taxon>Eukaryota</taxon>
        <taxon>Viridiplantae</taxon>
        <taxon>Streptophyta</taxon>
        <taxon>Embryophyta</taxon>
        <taxon>Tracheophyta</taxon>
        <taxon>Spermatophyta</taxon>
        <taxon>Magnoliopsida</taxon>
        <taxon>Liliopsida</taxon>
        <taxon>Poales</taxon>
        <taxon>Poaceae</taxon>
        <taxon>PACMAD clade</taxon>
        <taxon>Panicoideae</taxon>
        <taxon>Panicodae</taxon>
        <taxon>Paniceae</taxon>
        <taxon>Dichantheliinae</taxon>
        <taxon>Dichanthelium</taxon>
    </lineage>
</organism>
<evidence type="ECO:0000313" key="2">
    <source>
        <dbReference type="EMBL" id="OEL17871.1"/>
    </source>
</evidence>
<dbReference type="OrthoDB" id="612953at2759"/>
<sequence length="78" mass="8743">MDARYATLCFLLVLVLHGDPTLADTCWDFTKVHPFCFNPLCKANCYLEGKSQDGAYVGRSKCDGHGIWSLCNCVLCRH</sequence>
<name>A0A1E5UYD1_9POAL</name>
<dbReference type="EMBL" id="LWDX02058422">
    <property type="protein sequence ID" value="OEL17871.1"/>
    <property type="molecule type" value="Genomic_DNA"/>
</dbReference>
<evidence type="ECO:0000256" key="1">
    <source>
        <dbReference type="SAM" id="SignalP"/>
    </source>
</evidence>